<keyword evidence="2" id="KW-1185">Reference proteome</keyword>
<dbReference type="EMBL" id="MDUX01000005">
    <property type="protein sequence ID" value="KAF7600405.1"/>
    <property type="molecule type" value="Genomic_DNA"/>
</dbReference>
<organism evidence="1 2">
    <name type="scientific">Candidatus Dactylopiibacterium carminicum</name>
    <dbReference type="NCBI Taxonomy" id="857335"/>
    <lineage>
        <taxon>Bacteria</taxon>
        <taxon>Pseudomonadati</taxon>
        <taxon>Pseudomonadota</taxon>
        <taxon>Betaproteobacteria</taxon>
        <taxon>Rhodocyclales</taxon>
        <taxon>Rhodocyclaceae</taxon>
        <taxon>Candidatus Dactylopiibacterium</taxon>
    </lineage>
</organism>
<protein>
    <recommendedName>
        <fullName evidence="3">DUF4440 domain-containing protein</fullName>
    </recommendedName>
</protein>
<dbReference type="Proteomes" id="UP000623509">
    <property type="component" value="Unassembled WGS sequence"/>
</dbReference>
<name>A0ABQ7HTB7_9RHOO</name>
<comment type="caution">
    <text evidence="1">The sequence shown here is derived from an EMBL/GenBank/DDBJ whole genome shotgun (WGS) entry which is preliminary data.</text>
</comment>
<accession>A0ABQ7HTB7</accession>
<evidence type="ECO:0008006" key="3">
    <source>
        <dbReference type="Google" id="ProtNLM"/>
    </source>
</evidence>
<evidence type="ECO:0000313" key="2">
    <source>
        <dbReference type="Proteomes" id="UP000623509"/>
    </source>
</evidence>
<proteinExistence type="predicted"/>
<gene>
    <name evidence="1" type="ORF">BGI27_02360</name>
</gene>
<dbReference type="RefSeq" id="WP_095523319.1">
    <property type="nucleotide sequence ID" value="NZ_MDUX01000005.1"/>
</dbReference>
<reference evidence="1 2" key="1">
    <citation type="submission" date="2016-08" db="EMBL/GenBank/DDBJ databases">
        <title>Candidatus Dactylopiibacterium carminicum genome sequence.</title>
        <authorList>
            <person name="Ramirez-Puebla S.T."/>
            <person name="Ormeno-Orrillo E."/>
            <person name="Vera-Ponce De Leon A."/>
            <person name="Luis L."/>
            <person name="Sanchez-Flores A."/>
            <person name="Monica R."/>
            <person name="Martinez-Romero E."/>
        </authorList>
    </citation>
    <scope>NUCLEOTIDE SEQUENCE [LARGE SCALE GENOMIC DNA]</scope>
    <source>
        <strain evidence="1">END1</strain>
    </source>
</reference>
<sequence>MNPARAEEKTLRPRQCGKHDHFEWRTGLPLAWLTQVVRPVFFSTHRDYEVDATRVTGYEYEDRPCYCHYDVLITELRSDDDETWFMAPLYGEQLTGWRLIDDRWLIRRQIFQGEDCQASQSFFTFSGEMPR</sequence>
<evidence type="ECO:0000313" key="1">
    <source>
        <dbReference type="EMBL" id="KAF7600405.1"/>
    </source>
</evidence>